<feature type="transmembrane region" description="Helical" evidence="1">
    <location>
        <begin position="187"/>
        <end position="208"/>
    </location>
</feature>
<reference evidence="2 3" key="1">
    <citation type="submission" date="2023-07" db="EMBL/GenBank/DDBJ databases">
        <title>Sorghum-associated microbial communities from plants grown in Nebraska, USA.</title>
        <authorList>
            <person name="Schachtman D."/>
        </authorList>
    </citation>
    <scope>NUCLEOTIDE SEQUENCE [LARGE SCALE GENOMIC DNA]</scope>
    <source>
        <strain evidence="2 3">CC60</strain>
    </source>
</reference>
<gene>
    <name evidence="2" type="ORF">J2T07_001562</name>
</gene>
<sequence>MTPSPRRFRSALKTLHLWLGLSLGLLLALVTLSGSVLLFEQPLFAAGHPELASRSLPDLATQGRSLQAILSSPEGKGLRGLSLPDAELPVWEAQERGGNRSYFDASTGELLLRRSKSGDGLLLLLDWHTHLLTGEVGETVLGVVACTGLFMLFSGAWLYWPGRRRALKHLKPHANPPVLRWASFHRLVGVAALPLLIVMIGTGTTMAYRGAVRSGLAAAFGEPAPAKPPRIAPTAATIDWPAVLRAAQAAAPEAQLTRLTLPSKDNGSVVLRIRRPGEWNLAGRSSLWMDPGTAAVVGGVDATKLGPGGRLADALFPIHSAAVGGMTWRVMACFTGLLPMFLLVTGFLFWRARTRRRPRLP</sequence>
<keyword evidence="1" id="KW-1133">Transmembrane helix</keyword>
<evidence type="ECO:0000313" key="3">
    <source>
        <dbReference type="Proteomes" id="UP001237737"/>
    </source>
</evidence>
<keyword evidence="3" id="KW-1185">Reference proteome</keyword>
<dbReference type="PANTHER" id="PTHR34219:SF3">
    <property type="entry name" value="BLL7967 PROTEIN"/>
    <property type="match status" value="1"/>
</dbReference>
<accession>A0ABT9SX78</accession>
<comment type="caution">
    <text evidence="2">The sequence shown here is derived from an EMBL/GenBank/DDBJ whole genome shotgun (WGS) entry which is preliminary data.</text>
</comment>
<name>A0ABT9SX78_9GAMM</name>
<keyword evidence="1" id="KW-0812">Transmembrane</keyword>
<dbReference type="PANTHER" id="PTHR34219">
    <property type="entry name" value="IRON-REGULATED INNER MEMBRANE PROTEIN-RELATED"/>
    <property type="match status" value="1"/>
</dbReference>
<protein>
    <submittedName>
        <fullName evidence="2">Iron-regulated membrane protein</fullName>
    </submittedName>
</protein>
<organism evidence="2 3">
    <name type="scientific">Luteibacter jiangsuensis</name>
    <dbReference type="NCBI Taxonomy" id="637577"/>
    <lineage>
        <taxon>Bacteria</taxon>
        <taxon>Pseudomonadati</taxon>
        <taxon>Pseudomonadota</taxon>
        <taxon>Gammaproteobacteria</taxon>
        <taxon>Lysobacterales</taxon>
        <taxon>Rhodanobacteraceae</taxon>
        <taxon>Luteibacter</taxon>
    </lineage>
</organism>
<evidence type="ECO:0000313" key="2">
    <source>
        <dbReference type="EMBL" id="MDQ0009385.1"/>
    </source>
</evidence>
<feature type="transmembrane region" description="Helical" evidence="1">
    <location>
        <begin position="326"/>
        <end position="350"/>
    </location>
</feature>
<evidence type="ECO:0000256" key="1">
    <source>
        <dbReference type="SAM" id="Phobius"/>
    </source>
</evidence>
<feature type="transmembrane region" description="Helical" evidence="1">
    <location>
        <begin position="140"/>
        <end position="160"/>
    </location>
</feature>
<keyword evidence="1" id="KW-0472">Membrane</keyword>
<dbReference type="EMBL" id="JAUSSK010000002">
    <property type="protein sequence ID" value="MDQ0009385.1"/>
    <property type="molecule type" value="Genomic_DNA"/>
</dbReference>
<dbReference type="Proteomes" id="UP001237737">
    <property type="component" value="Unassembled WGS sequence"/>
</dbReference>
<dbReference type="RefSeq" id="WP_306848758.1">
    <property type="nucleotide sequence ID" value="NZ_JAUSSK010000002.1"/>
</dbReference>
<dbReference type="InterPro" id="IPR005625">
    <property type="entry name" value="PepSY-ass_TM"/>
</dbReference>
<proteinExistence type="predicted"/>
<dbReference type="Pfam" id="PF03929">
    <property type="entry name" value="PepSY_TM"/>
    <property type="match status" value="1"/>
</dbReference>